<sequence length="190" mass="19867">MTPANAAIVLVDHQPGVLAMASSLPAKTITTNTAVLAKLGEELGIPLVITSTRENLDFLGTNFVEIQKAAPKAYASRIKRAGTLNAFDDKAFVSAVKNTGRPNLIMAGLITDVCLFHSVSSAIKAGYKVYVVADASGSTTTLADAVTYDRMRDMGAIITTTFGVLFELYPNLAIPAGQKAEGIASGAFAQ</sequence>
<evidence type="ECO:0000259" key="1">
    <source>
        <dbReference type="Pfam" id="PF00857"/>
    </source>
</evidence>
<keyword evidence="3" id="KW-1185">Reference proteome</keyword>
<comment type="caution">
    <text evidence="2">The sequence shown here is derived from an EMBL/GenBank/DDBJ whole genome shotgun (WGS) entry which is preliminary data.</text>
</comment>
<dbReference type="InterPro" id="IPR000868">
    <property type="entry name" value="Isochorismatase-like_dom"/>
</dbReference>
<gene>
    <name evidence="2" type="ORF">B0A64_13755</name>
</gene>
<dbReference type="PANTHER" id="PTHR43559">
    <property type="entry name" value="HYDROLASE YCAC-RELATED"/>
    <property type="match status" value="1"/>
</dbReference>
<organism evidence="2 3">
    <name type="scientific">Flavobacterium araucananum</name>
    <dbReference type="NCBI Taxonomy" id="946678"/>
    <lineage>
        <taxon>Bacteria</taxon>
        <taxon>Pseudomonadati</taxon>
        <taxon>Bacteroidota</taxon>
        <taxon>Flavobacteriia</taxon>
        <taxon>Flavobacteriales</taxon>
        <taxon>Flavobacteriaceae</taxon>
        <taxon>Flavobacterium</taxon>
    </lineage>
</organism>
<dbReference type="Gene3D" id="3.40.50.850">
    <property type="entry name" value="Isochorismatase-like"/>
    <property type="match status" value="1"/>
</dbReference>
<reference evidence="2 3" key="1">
    <citation type="submission" date="2016-11" db="EMBL/GenBank/DDBJ databases">
        <title>Whole genomes of Flavobacteriaceae.</title>
        <authorList>
            <person name="Stine C."/>
            <person name="Li C."/>
            <person name="Tadesse D."/>
        </authorList>
    </citation>
    <scope>NUCLEOTIDE SEQUENCE [LARGE SCALE GENOMIC DNA]</scope>
    <source>
        <strain evidence="2 3">DSM 24704</strain>
    </source>
</reference>
<dbReference type="PANTHER" id="PTHR43559:SF3">
    <property type="entry name" value="HYDROLASE YCAC-RELATED"/>
    <property type="match status" value="1"/>
</dbReference>
<name>A0A227P6K7_9FLAO</name>
<feature type="domain" description="Isochorismatase-like" evidence="1">
    <location>
        <begin position="7"/>
        <end position="161"/>
    </location>
</feature>
<dbReference type="InterPro" id="IPR036380">
    <property type="entry name" value="Isochorismatase-like_sf"/>
</dbReference>
<dbReference type="Proteomes" id="UP000214684">
    <property type="component" value="Unassembled WGS sequence"/>
</dbReference>
<dbReference type="AlphaFoldDB" id="A0A227P6K7"/>
<dbReference type="InterPro" id="IPR053152">
    <property type="entry name" value="Hydrolase_YcaC-like"/>
</dbReference>
<accession>A0A227P6K7</accession>
<dbReference type="EMBL" id="MUGS01000027">
    <property type="protein sequence ID" value="OXG05113.1"/>
    <property type="molecule type" value="Genomic_DNA"/>
</dbReference>
<evidence type="ECO:0000313" key="3">
    <source>
        <dbReference type="Proteomes" id="UP000214684"/>
    </source>
</evidence>
<proteinExistence type="predicted"/>
<dbReference type="Pfam" id="PF00857">
    <property type="entry name" value="Isochorismatase"/>
    <property type="match status" value="1"/>
</dbReference>
<protein>
    <recommendedName>
        <fullName evidence="1">Isochorismatase-like domain-containing protein</fullName>
    </recommendedName>
</protein>
<evidence type="ECO:0000313" key="2">
    <source>
        <dbReference type="EMBL" id="OXG05113.1"/>
    </source>
</evidence>
<dbReference type="SUPFAM" id="SSF52499">
    <property type="entry name" value="Isochorismatase-like hydrolases"/>
    <property type="match status" value="1"/>
</dbReference>